<dbReference type="SMART" id="SM00100">
    <property type="entry name" value="cNMP"/>
    <property type="match status" value="1"/>
</dbReference>
<dbReference type="CDD" id="cd07205">
    <property type="entry name" value="Pat_PNPLA6_PNPLA7_NTE1_like"/>
    <property type="match status" value="1"/>
</dbReference>
<feature type="domain" description="PNPLA" evidence="11">
    <location>
        <begin position="314"/>
        <end position="471"/>
    </location>
</feature>
<dbReference type="Pfam" id="PF01734">
    <property type="entry name" value="Patatin"/>
    <property type="match status" value="1"/>
</dbReference>
<sequence length="600" mass="65202">MAHMDLHEKAIRVLRASRGFGVLDDAVLNDLASALVFRDVSGGTQVYKEGEQSDSMLFVVSGGMRVSRGAGADLNLYNEVRPGQSVGEVGLILQQPRTADVTAIRDSTVAYLSRASYEELLAKHPLALNQVFVKTVYNFMRHTPVAHQQYAQSFAVVPLHAGAEAAEVAHRLATAFATMGSVHHLRPPADGSSHVGRHADELEGEYEFLVYEAEDKPSEWTRRAFRQADQVIFVCSAGTSQAIGEIEDRLMQEPGFHLKRKHLVLVHKDDARIPADIGLWRGVREFERTYPVREGRPADFSRLARFLTGTAVGVVLGGGGARGFAHLGVLRALEECGIPVDLVGGNSMGALIGAQFACGVPLEEIRERTQAFAGGGERLTLPVISIVSGRRVERDLKRMFGDTTMDDLWTPFFAAACNLSKGITTVQDRGPLWRAVLASNSPAGLFPPVLDKGDLLVDGAILENVPVEAMRVRLGTPLEKRRGNGTIIAIDVDVREGPGADPSLNRLSVWKTVKGYFSPNANPTPSIASILYSAGHIGGAAQRGRTIAQADHYLEPPVAEFSLMGYARSREIAEVGYRYAIEKIEKWTHPVLSGRASMRG</sequence>
<feature type="short sequence motif" description="DGA/G" evidence="9">
    <location>
        <begin position="458"/>
        <end position="460"/>
    </location>
</feature>
<dbReference type="GO" id="GO:0004622">
    <property type="term" value="F:phosphatidylcholine lysophospholipase activity"/>
    <property type="evidence" value="ECO:0007669"/>
    <property type="project" value="InterPro"/>
</dbReference>
<feature type="domain" description="Cyclic nucleotide-binding" evidence="10">
    <location>
        <begin position="19"/>
        <end position="121"/>
    </location>
</feature>
<evidence type="ECO:0000256" key="4">
    <source>
        <dbReference type="ARBA" id="ARBA00022801"/>
    </source>
</evidence>
<dbReference type="PROSITE" id="PS51635">
    <property type="entry name" value="PNPLA"/>
    <property type="match status" value="1"/>
</dbReference>
<keyword evidence="3" id="KW-0812">Transmembrane</keyword>
<dbReference type="SUPFAM" id="SSF52151">
    <property type="entry name" value="FabD/lysophospholipase-like"/>
    <property type="match status" value="1"/>
</dbReference>
<dbReference type="Gene3D" id="2.60.120.10">
    <property type="entry name" value="Jelly Rolls"/>
    <property type="match status" value="1"/>
</dbReference>
<gene>
    <name evidence="12" type="ORF">GM668_27545</name>
</gene>
<feature type="short sequence motif" description="GXSXG" evidence="9">
    <location>
        <begin position="345"/>
        <end position="349"/>
    </location>
</feature>
<dbReference type="CDD" id="cd00038">
    <property type="entry name" value="CAP_ED"/>
    <property type="match status" value="1"/>
</dbReference>
<feature type="active site" description="Proton acceptor" evidence="9">
    <location>
        <position position="458"/>
    </location>
</feature>
<keyword evidence="13" id="KW-1185">Reference proteome</keyword>
<comment type="similarity">
    <text evidence="2">Belongs to the NTE family.</text>
</comment>
<comment type="subcellular location">
    <subcellularLocation>
        <location evidence="1">Membrane</location>
    </subcellularLocation>
</comment>
<dbReference type="InterPro" id="IPR014710">
    <property type="entry name" value="RmlC-like_jellyroll"/>
</dbReference>
<evidence type="ECO:0000256" key="2">
    <source>
        <dbReference type="ARBA" id="ARBA00006636"/>
    </source>
</evidence>
<dbReference type="Proteomes" id="UP000484015">
    <property type="component" value="Unassembled WGS sequence"/>
</dbReference>
<keyword evidence="6" id="KW-1133">Transmembrane helix</keyword>
<dbReference type="PANTHER" id="PTHR14226">
    <property type="entry name" value="NEUROPATHY TARGET ESTERASE/SWISS CHEESE D.MELANOGASTER"/>
    <property type="match status" value="1"/>
</dbReference>
<evidence type="ECO:0000259" key="11">
    <source>
        <dbReference type="PROSITE" id="PS51635"/>
    </source>
</evidence>
<evidence type="ECO:0000256" key="1">
    <source>
        <dbReference type="ARBA" id="ARBA00004370"/>
    </source>
</evidence>
<dbReference type="PROSITE" id="PS00889">
    <property type="entry name" value="CNMP_BINDING_2"/>
    <property type="match status" value="1"/>
</dbReference>
<evidence type="ECO:0000256" key="5">
    <source>
        <dbReference type="ARBA" id="ARBA00022963"/>
    </source>
</evidence>
<dbReference type="OrthoDB" id="5290098at2"/>
<dbReference type="PROSITE" id="PS01237">
    <property type="entry name" value="UPF0028"/>
    <property type="match status" value="1"/>
</dbReference>
<dbReference type="GO" id="GO:0016020">
    <property type="term" value="C:membrane"/>
    <property type="evidence" value="ECO:0007669"/>
    <property type="project" value="UniProtKB-SubCell"/>
</dbReference>
<reference evidence="12 13" key="1">
    <citation type="submission" date="2019-11" db="EMBL/GenBank/DDBJ databases">
        <title>Type strains purchased from KCTC, JCM and DSMZ.</title>
        <authorList>
            <person name="Lu H."/>
        </authorList>
    </citation>
    <scope>NUCLEOTIDE SEQUENCE [LARGE SCALE GENOMIC DNA]</scope>
    <source>
        <strain evidence="12 13">KCTC 42409</strain>
    </source>
</reference>
<evidence type="ECO:0000256" key="3">
    <source>
        <dbReference type="ARBA" id="ARBA00022692"/>
    </source>
</evidence>
<proteinExistence type="inferred from homology"/>
<dbReference type="InterPro" id="IPR016035">
    <property type="entry name" value="Acyl_Trfase/lysoPLipase"/>
</dbReference>
<dbReference type="Gene3D" id="3.40.1090.10">
    <property type="entry name" value="Cytosolic phospholipase A2 catalytic domain"/>
    <property type="match status" value="2"/>
</dbReference>
<dbReference type="GO" id="GO:0046470">
    <property type="term" value="P:phosphatidylcholine metabolic process"/>
    <property type="evidence" value="ECO:0007669"/>
    <property type="project" value="InterPro"/>
</dbReference>
<keyword evidence="4 9" id="KW-0378">Hydrolase</keyword>
<dbReference type="Pfam" id="PF24179">
    <property type="entry name" value="NTE_Ploop"/>
    <property type="match status" value="1"/>
</dbReference>
<name>A0A6L6Q7T7_9BURK</name>
<dbReference type="InterPro" id="IPR056556">
    <property type="entry name" value="NTE1_P-loop_dom"/>
</dbReference>
<dbReference type="EMBL" id="WNLA01000031">
    <property type="protein sequence ID" value="MTW05837.1"/>
    <property type="molecule type" value="Genomic_DNA"/>
</dbReference>
<keyword evidence="5 9" id="KW-0442">Lipid degradation</keyword>
<organism evidence="12 13">
    <name type="scientific">Pseudoduganella ginsengisoli</name>
    <dbReference type="NCBI Taxonomy" id="1462440"/>
    <lineage>
        <taxon>Bacteria</taxon>
        <taxon>Pseudomonadati</taxon>
        <taxon>Pseudomonadota</taxon>
        <taxon>Betaproteobacteria</taxon>
        <taxon>Burkholderiales</taxon>
        <taxon>Oxalobacteraceae</taxon>
        <taxon>Telluria group</taxon>
        <taxon>Pseudoduganella</taxon>
    </lineage>
</organism>
<dbReference type="PROSITE" id="PS50042">
    <property type="entry name" value="CNMP_BINDING_3"/>
    <property type="match status" value="1"/>
</dbReference>
<dbReference type="InterPro" id="IPR018488">
    <property type="entry name" value="cNMP-bd_CS"/>
</dbReference>
<dbReference type="InterPro" id="IPR050301">
    <property type="entry name" value="NTE"/>
</dbReference>
<feature type="short sequence motif" description="GXGXXG" evidence="9">
    <location>
        <begin position="318"/>
        <end position="323"/>
    </location>
</feature>
<dbReference type="AlphaFoldDB" id="A0A6L6Q7T7"/>
<evidence type="ECO:0000259" key="10">
    <source>
        <dbReference type="PROSITE" id="PS50042"/>
    </source>
</evidence>
<keyword evidence="8" id="KW-0472">Membrane</keyword>
<feature type="active site" description="Nucleophile" evidence="9">
    <location>
        <position position="347"/>
    </location>
</feature>
<dbReference type="SUPFAM" id="SSF51206">
    <property type="entry name" value="cAMP-binding domain-like"/>
    <property type="match status" value="1"/>
</dbReference>
<evidence type="ECO:0000256" key="8">
    <source>
        <dbReference type="ARBA" id="ARBA00023136"/>
    </source>
</evidence>
<dbReference type="Pfam" id="PF00027">
    <property type="entry name" value="cNMP_binding"/>
    <property type="match status" value="1"/>
</dbReference>
<evidence type="ECO:0000313" key="13">
    <source>
        <dbReference type="Proteomes" id="UP000484015"/>
    </source>
</evidence>
<evidence type="ECO:0000256" key="6">
    <source>
        <dbReference type="ARBA" id="ARBA00022989"/>
    </source>
</evidence>
<dbReference type="InterPro" id="IPR002641">
    <property type="entry name" value="PNPLA_dom"/>
</dbReference>
<dbReference type="InterPro" id="IPR001423">
    <property type="entry name" value="LysoPLipase_patatin_CS"/>
</dbReference>
<evidence type="ECO:0000313" key="12">
    <source>
        <dbReference type="EMBL" id="MTW05837.1"/>
    </source>
</evidence>
<comment type="caution">
    <text evidence="12">The sequence shown here is derived from an EMBL/GenBank/DDBJ whole genome shotgun (WGS) entry which is preliminary data.</text>
</comment>
<dbReference type="PANTHER" id="PTHR14226:SF29">
    <property type="entry name" value="NEUROPATHY TARGET ESTERASE SWS"/>
    <property type="match status" value="1"/>
</dbReference>
<accession>A0A6L6Q7T7</accession>
<dbReference type="InterPro" id="IPR000595">
    <property type="entry name" value="cNMP-bd_dom"/>
</dbReference>
<evidence type="ECO:0000256" key="9">
    <source>
        <dbReference type="PROSITE-ProRule" id="PRU01161"/>
    </source>
</evidence>
<evidence type="ECO:0000256" key="7">
    <source>
        <dbReference type="ARBA" id="ARBA00023098"/>
    </source>
</evidence>
<dbReference type="GO" id="GO:0016042">
    <property type="term" value="P:lipid catabolic process"/>
    <property type="evidence" value="ECO:0007669"/>
    <property type="project" value="UniProtKB-UniRule"/>
</dbReference>
<dbReference type="InterPro" id="IPR018490">
    <property type="entry name" value="cNMP-bd_dom_sf"/>
</dbReference>
<keyword evidence="7 9" id="KW-0443">Lipid metabolism</keyword>
<protein>
    <submittedName>
        <fullName evidence="12">Cyclic nucleotide-binding domain-containing protein</fullName>
    </submittedName>
</protein>